<sequence length="493" mass="56398">MNQSPFSSTLFKPHIPPPTHQDTTILNPRSRINSNVNRSLPASSTQMQIVPPPQPKPPIRNLNRPSSNNPAPIEKKELRVFLSPIIQNGPISPQEAIEKYSPLLTRYEMNEIKNFQSIYYLGIVHRKINPDQSNQFNGGFDTNDHAYKIINGDHLAYRYEILFSIGEGAFGQVIKALDHKTGEQVAIKIIVNTKQMHTEGKLESDLLTKLNSRSCPNVVQAYDVFLFRNHLCISFEILGRDLFELIQGKHYSRLLKPFPDSLIKSYALQIFQGLAGIHDAGIVHCDIKPENILVTKNSRNIIKIIDFGSGCFEGFQTYQYVQSRFFRAPEVVLGIKYGPPIDIWSTAMVIIELMTGRPLFECENELELLWMITELLGPPPDHLIQKSTRKKTFFDEQIGGKFVLKRIPRKYFRPSSLDLMKFLDTKDFQLYDLLIRCITWNSETRITAKEALNHPWIQTKSVIPAKQQPRLTTSIVTQSPSLLPSLQKFKKVE</sequence>
<evidence type="ECO:0000256" key="13">
    <source>
        <dbReference type="SAM" id="MobiDB-lite"/>
    </source>
</evidence>
<comment type="caution">
    <text evidence="15">The sequence shown here is derived from an EMBL/GenBank/DDBJ whole genome shotgun (WGS) entry which is preliminary data.</text>
</comment>
<dbReference type="Proteomes" id="UP001470230">
    <property type="component" value="Unassembled WGS sequence"/>
</dbReference>
<protein>
    <recommendedName>
        <fullName evidence="2">dual-specificity kinase</fullName>
        <ecNumber evidence="2">2.7.12.1</ecNumber>
    </recommendedName>
</protein>
<dbReference type="EMBL" id="JAPFFF010000055">
    <property type="protein sequence ID" value="KAK8838357.1"/>
    <property type="molecule type" value="Genomic_DNA"/>
</dbReference>
<feature type="compositionally biased region" description="Polar residues" evidence="13">
    <location>
        <begin position="1"/>
        <end position="10"/>
    </location>
</feature>
<dbReference type="Pfam" id="PF00069">
    <property type="entry name" value="Pkinase"/>
    <property type="match status" value="1"/>
</dbReference>
<evidence type="ECO:0000256" key="9">
    <source>
        <dbReference type="ARBA" id="ARBA00049308"/>
    </source>
</evidence>
<dbReference type="EC" id="2.7.12.1" evidence="2"/>
<comment type="catalytic activity">
    <reaction evidence="9">
        <text>L-threonyl-[protein] + ATP = O-phospho-L-threonyl-[protein] + ADP + H(+)</text>
        <dbReference type="Rhea" id="RHEA:46608"/>
        <dbReference type="Rhea" id="RHEA-COMP:11060"/>
        <dbReference type="Rhea" id="RHEA-COMP:11605"/>
        <dbReference type="ChEBI" id="CHEBI:15378"/>
        <dbReference type="ChEBI" id="CHEBI:30013"/>
        <dbReference type="ChEBI" id="CHEBI:30616"/>
        <dbReference type="ChEBI" id="CHEBI:61977"/>
        <dbReference type="ChEBI" id="CHEBI:456216"/>
        <dbReference type="EC" id="2.7.12.1"/>
    </reaction>
</comment>
<feature type="region of interest" description="Disordered" evidence="13">
    <location>
        <begin position="1"/>
        <end position="70"/>
    </location>
</feature>
<keyword evidence="3 12" id="KW-0723">Serine/threonine-protein kinase</keyword>
<dbReference type="Gene3D" id="3.30.10.30">
    <property type="entry name" value="DYRK"/>
    <property type="match status" value="1"/>
</dbReference>
<dbReference type="InterPro" id="IPR000719">
    <property type="entry name" value="Prot_kinase_dom"/>
</dbReference>
<dbReference type="PROSITE" id="PS00107">
    <property type="entry name" value="PROTEIN_KINASE_ATP"/>
    <property type="match status" value="1"/>
</dbReference>
<evidence type="ECO:0000256" key="2">
    <source>
        <dbReference type="ARBA" id="ARBA00013203"/>
    </source>
</evidence>
<organism evidence="15 16">
    <name type="scientific">Tritrichomonas musculus</name>
    <dbReference type="NCBI Taxonomy" id="1915356"/>
    <lineage>
        <taxon>Eukaryota</taxon>
        <taxon>Metamonada</taxon>
        <taxon>Parabasalia</taxon>
        <taxon>Tritrichomonadida</taxon>
        <taxon>Tritrichomonadidae</taxon>
        <taxon>Tritrichomonas</taxon>
    </lineage>
</organism>
<evidence type="ECO:0000256" key="1">
    <source>
        <dbReference type="ARBA" id="ARBA00008867"/>
    </source>
</evidence>
<dbReference type="PANTHER" id="PTHR24058:SF22">
    <property type="entry name" value="DUAL SPECIFICITY TYROSINE-PHOSPHORYLATION-REGULATED KINASE 4"/>
    <property type="match status" value="1"/>
</dbReference>
<reference evidence="15 16" key="1">
    <citation type="submission" date="2024-04" db="EMBL/GenBank/DDBJ databases">
        <title>Tritrichomonas musculus Genome.</title>
        <authorList>
            <person name="Alves-Ferreira E."/>
            <person name="Grigg M."/>
            <person name="Lorenzi H."/>
            <person name="Galac M."/>
        </authorList>
    </citation>
    <scope>NUCLEOTIDE SEQUENCE [LARGE SCALE GENOMIC DNA]</scope>
    <source>
        <strain evidence="15 16">EAF2021</strain>
    </source>
</reference>
<evidence type="ECO:0000256" key="3">
    <source>
        <dbReference type="ARBA" id="ARBA00022527"/>
    </source>
</evidence>
<evidence type="ECO:0000256" key="5">
    <source>
        <dbReference type="ARBA" id="ARBA00022741"/>
    </source>
</evidence>
<feature type="binding site" evidence="11">
    <location>
        <position position="188"/>
    </location>
    <ligand>
        <name>ATP</name>
        <dbReference type="ChEBI" id="CHEBI:30616"/>
    </ligand>
</feature>
<dbReference type="InterPro" id="IPR050494">
    <property type="entry name" value="Ser_Thr_dual-spec_kinase"/>
</dbReference>
<evidence type="ECO:0000256" key="4">
    <source>
        <dbReference type="ARBA" id="ARBA00022679"/>
    </source>
</evidence>
<dbReference type="SMART" id="SM00220">
    <property type="entry name" value="S_TKc"/>
    <property type="match status" value="1"/>
</dbReference>
<dbReference type="PROSITE" id="PS00108">
    <property type="entry name" value="PROTEIN_KINASE_ST"/>
    <property type="match status" value="1"/>
</dbReference>
<evidence type="ECO:0000256" key="11">
    <source>
        <dbReference type="PROSITE-ProRule" id="PRU10141"/>
    </source>
</evidence>
<dbReference type="InterPro" id="IPR042521">
    <property type="entry name" value="DYRK"/>
</dbReference>
<keyword evidence="4" id="KW-0808">Transferase</keyword>
<keyword evidence="5 11" id="KW-0547">Nucleotide-binding</keyword>
<dbReference type="SUPFAM" id="SSF56112">
    <property type="entry name" value="Protein kinase-like (PK-like)"/>
    <property type="match status" value="1"/>
</dbReference>
<evidence type="ECO:0000256" key="6">
    <source>
        <dbReference type="ARBA" id="ARBA00022777"/>
    </source>
</evidence>
<feature type="domain" description="Protein kinase" evidence="14">
    <location>
        <begin position="159"/>
        <end position="457"/>
    </location>
</feature>
<evidence type="ECO:0000313" key="16">
    <source>
        <dbReference type="Proteomes" id="UP001470230"/>
    </source>
</evidence>
<proteinExistence type="inferred from homology"/>
<dbReference type="InterPro" id="IPR017441">
    <property type="entry name" value="Protein_kinase_ATP_BS"/>
</dbReference>
<accession>A0ABR2GWQ8</accession>
<keyword evidence="16" id="KW-1185">Reference proteome</keyword>
<keyword evidence="7 11" id="KW-0067">ATP-binding</keyword>
<dbReference type="PANTHER" id="PTHR24058">
    <property type="entry name" value="DUAL SPECIFICITY PROTEIN KINASE"/>
    <property type="match status" value="1"/>
</dbReference>
<comment type="catalytic activity">
    <reaction evidence="8">
        <text>L-seryl-[protein] + ATP = O-phospho-L-seryl-[protein] + ADP + H(+)</text>
        <dbReference type="Rhea" id="RHEA:17989"/>
        <dbReference type="Rhea" id="RHEA-COMP:9863"/>
        <dbReference type="Rhea" id="RHEA-COMP:11604"/>
        <dbReference type="ChEBI" id="CHEBI:15378"/>
        <dbReference type="ChEBI" id="CHEBI:29999"/>
        <dbReference type="ChEBI" id="CHEBI:30616"/>
        <dbReference type="ChEBI" id="CHEBI:83421"/>
        <dbReference type="ChEBI" id="CHEBI:456216"/>
        <dbReference type="EC" id="2.7.12.1"/>
    </reaction>
</comment>
<dbReference type="InterPro" id="IPR011009">
    <property type="entry name" value="Kinase-like_dom_sf"/>
</dbReference>
<dbReference type="Gene3D" id="3.30.200.20">
    <property type="entry name" value="Phosphorylase Kinase, domain 1"/>
    <property type="match status" value="1"/>
</dbReference>
<feature type="compositionally biased region" description="Polar residues" evidence="13">
    <location>
        <begin position="20"/>
        <end position="48"/>
    </location>
</feature>
<dbReference type="Gene3D" id="1.10.510.10">
    <property type="entry name" value="Transferase(Phosphotransferase) domain 1"/>
    <property type="match status" value="1"/>
</dbReference>
<dbReference type="PROSITE" id="PS50011">
    <property type="entry name" value="PROTEIN_KINASE_DOM"/>
    <property type="match status" value="1"/>
</dbReference>
<keyword evidence="6" id="KW-0418">Kinase</keyword>
<evidence type="ECO:0000256" key="12">
    <source>
        <dbReference type="RuleBase" id="RU000304"/>
    </source>
</evidence>
<evidence type="ECO:0000259" key="14">
    <source>
        <dbReference type="PROSITE" id="PS50011"/>
    </source>
</evidence>
<evidence type="ECO:0000313" key="15">
    <source>
        <dbReference type="EMBL" id="KAK8838357.1"/>
    </source>
</evidence>
<comment type="similarity">
    <text evidence="1">Belongs to the protein kinase superfamily. CMGC Ser/Thr protein kinase family. MNB/DYRK subfamily.</text>
</comment>
<evidence type="ECO:0000256" key="10">
    <source>
        <dbReference type="ARBA" id="ARBA00051680"/>
    </source>
</evidence>
<comment type="catalytic activity">
    <reaction evidence="10">
        <text>L-tyrosyl-[protein] + ATP = O-phospho-L-tyrosyl-[protein] + ADP + H(+)</text>
        <dbReference type="Rhea" id="RHEA:10596"/>
        <dbReference type="Rhea" id="RHEA-COMP:10136"/>
        <dbReference type="Rhea" id="RHEA-COMP:20101"/>
        <dbReference type="ChEBI" id="CHEBI:15378"/>
        <dbReference type="ChEBI" id="CHEBI:30616"/>
        <dbReference type="ChEBI" id="CHEBI:46858"/>
        <dbReference type="ChEBI" id="CHEBI:61978"/>
        <dbReference type="ChEBI" id="CHEBI:456216"/>
        <dbReference type="EC" id="2.7.12.1"/>
    </reaction>
</comment>
<evidence type="ECO:0000256" key="7">
    <source>
        <dbReference type="ARBA" id="ARBA00022840"/>
    </source>
</evidence>
<name>A0ABR2GWQ8_9EUKA</name>
<evidence type="ECO:0000256" key="8">
    <source>
        <dbReference type="ARBA" id="ARBA00049003"/>
    </source>
</evidence>
<dbReference type="InterPro" id="IPR008271">
    <property type="entry name" value="Ser/Thr_kinase_AS"/>
</dbReference>
<gene>
    <name evidence="15" type="ORF">M9Y10_032982</name>
</gene>